<dbReference type="Proteomes" id="UP000019460">
    <property type="component" value="Unassembled WGS sequence"/>
</dbReference>
<dbReference type="InterPro" id="IPR001054">
    <property type="entry name" value="A/G_cyclase"/>
</dbReference>
<dbReference type="SMART" id="SM00044">
    <property type="entry name" value="CYCc"/>
    <property type="match status" value="1"/>
</dbReference>
<dbReference type="STRING" id="1249627.D779_2703"/>
<name>W9VVF0_9GAMM</name>
<dbReference type="PATRIC" id="fig|1249627.3.peg.2868"/>
<evidence type="ECO:0000313" key="2">
    <source>
        <dbReference type="EMBL" id="EXJ14370.1"/>
    </source>
</evidence>
<dbReference type="PROSITE" id="PS50125">
    <property type="entry name" value="GUANYLATE_CYCLASE_2"/>
    <property type="match status" value="1"/>
</dbReference>
<keyword evidence="3" id="KW-1185">Reference proteome</keyword>
<dbReference type="AlphaFoldDB" id="W9VVF0"/>
<dbReference type="PANTHER" id="PTHR43081">
    <property type="entry name" value="ADENYLATE CYCLASE, TERMINAL-DIFFERENTIATION SPECIFIC-RELATED"/>
    <property type="match status" value="1"/>
</dbReference>
<dbReference type="eggNOG" id="COG2114">
    <property type="taxonomic scope" value="Bacteria"/>
</dbReference>
<feature type="domain" description="Guanylate cyclase" evidence="1">
    <location>
        <begin position="80"/>
        <end position="212"/>
    </location>
</feature>
<dbReference type="SUPFAM" id="SSF55073">
    <property type="entry name" value="Nucleotide cyclase"/>
    <property type="match status" value="1"/>
</dbReference>
<dbReference type="CDD" id="cd07302">
    <property type="entry name" value="CHD"/>
    <property type="match status" value="1"/>
</dbReference>
<dbReference type="InterPro" id="IPR050697">
    <property type="entry name" value="Adenylyl/Guanylyl_Cyclase_3/4"/>
</dbReference>
<gene>
    <name evidence="2" type="ORF">D779_2703</name>
</gene>
<reference evidence="2 3" key="1">
    <citation type="submission" date="2012-11" db="EMBL/GenBank/DDBJ databases">
        <title>Genome assembly of Thiorhodococcus sp. AK35.</title>
        <authorList>
            <person name="Nupur N."/>
            <person name="Khatri I."/>
            <person name="Subramanian S."/>
            <person name="Pinnaka A."/>
        </authorList>
    </citation>
    <scope>NUCLEOTIDE SEQUENCE [LARGE SCALE GENOMIC DNA]</scope>
    <source>
        <strain evidence="2 3">AK35</strain>
    </source>
</reference>
<organism evidence="2 3">
    <name type="scientific">Imhoffiella purpurea</name>
    <dbReference type="NCBI Taxonomy" id="1249627"/>
    <lineage>
        <taxon>Bacteria</taxon>
        <taxon>Pseudomonadati</taxon>
        <taxon>Pseudomonadota</taxon>
        <taxon>Gammaproteobacteria</taxon>
        <taxon>Chromatiales</taxon>
        <taxon>Chromatiaceae</taxon>
        <taxon>Imhoffiella</taxon>
    </lineage>
</organism>
<evidence type="ECO:0000259" key="1">
    <source>
        <dbReference type="PROSITE" id="PS50125"/>
    </source>
</evidence>
<dbReference type="GO" id="GO:0004016">
    <property type="term" value="F:adenylate cyclase activity"/>
    <property type="evidence" value="ECO:0007669"/>
    <property type="project" value="UniProtKB-ARBA"/>
</dbReference>
<dbReference type="GO" id="GO:0035438">
    <property type="term" value="F:cyclic-di-GMP binding"/>
    <property type="evidence" value="ECO:0007669"/>
    <property type="project" value="InterPro"/>
</dbReference>
<dbReference type="Pfam" id="PF07238">
    <property type="entry name" value="PilZ"/>
    <property type="match status" value="1"/>
</dbReference>
<dbReference type="GO" id="GO:0035556">
    <property type="term" value="P:intracellular signal transduction"/>
    <property type="evidence" value="ECO:0007669"/>
    <property type="project" value="InterPro"/>
</dbReference>
<comment type="caution">
    <text evidence="2">The sequence shown here is derived from an EMBL/GenBank/DDBJ whole genome shotgun (WGS) entry which is preliminary data.</text>
</comment>
<dbReference type="InterPro" id="IPR029787">
    <property type="entry name" value="Nucleotide_cyclase"/>
</dbReference>
<dbReference type="PANTHER" id="PTHR43081:SF1">
    <property type="entry name" value="ADENYLATE CYCLASE, TERMINAL-DIFFERENTIATION SPECIFIC"/>
    <property type="match status" value="1"/>
</dbReference>
<proteinExistence type="predicted"/>
<dbReference type="EMBL" id="AONC01000041">
    <property type="protein sequence ID" value="EXJ14370.1"/>
    <property type="molecule type" value="Genomic_DNA"/>
</dbReference>
<accession>W9VVF0</accession>
<dbReference type="Pfam" id="PF00211">
    <property type="entry name" value="Guanylate_cyc"/>
    <property type="match status" value="1"/>
</dbReference>
<protein>
    <submittedName>
        <fullName evidence="2">Adenylate cyclase</fullName>
    </submittedName>
</protein>
<dbReference type="InterPro" id="IPR009875">
    <property type="entry name" value="PilZ_domain"/>
</dbReference>
<sequence length="383" mass="42469">MRDRPVDTHEDCQFLAGGSEFAVMQHKDRELLLAGLTAVLDDLDLAAAPGQLESAVRERLAVKLADLLQSTKPIVGTRATILIADLRGFTTLMESLPTVQMVELLNRFFAAMAQVVERHGGIVDKFMGDSVMALFGTPERRGDDQLRALTCAVEMQHAMADLNRESESRGEPRLYAGIAVSTGDVMAGSFGSDIHSEFTVIGDPVNLAARIEAYSLRGQILLSEETYRGAADHIQIGTVNEVMVKGKANPVKLYELKAVTRPRPIAVPAIEVRKSPRILVDFPAVFRRVEDKRILSERFVGKVNDLGYYGMSADLPLILPTYSEVIMSLSPGFGTENPVEVYARVLRARRDKGGYRTNLQFTTIDTPGHRRVKQYVDHMLWRK</sequence>
<dbReference type="Gene3D" id="3.30.70.1230">
    <property type="entry name" value="Nucleotide cyclase"/>
    <property type="match status" value="1"/>
</dbReference>
<evidence type="ECO:0000313" key="3">
    <source>
        <dbReference type="Proteomes" id="UP000019460"/>
    </source>
</evidence>
<dbReference type="GO" id="GO:0009190">
    <property type="term" value="P:cyclic nucleotide biosynthetic process"/>
    <property type="evidence" value="ECO:0007669"/>
    <property type="project" value="InterPro"/>
</dbReference>